<dbReference type="AlphaFoldDB" id="A0A8D8R7C2"/>
<dbReference type="EMBL" id="HBUF01335778">
    <property type="protein sequence ID" value="CAG6698011.1"/>
    <property type="molecule type" value="Transcribed_RNA"/>
</dbReference>
<dbReference type="PANTHER" id="PTHR24240">
    <property type="entry name" value="OPSIN"/>
    <property type="match status" value="1"/>
</dbReference>
<dbReference type="EMBL" id="HBUF01128213">
    <property type="protein sequence ID" value="CAG6643641.1"/>
    <property type="molecule type" value="Transcribed_RNA"/>
</dbReference>
<keyword evidence="8 15" id="KW-0297">G-protein coupled receptor</keyword>
<dbReference type="EMBL" id="HBUF01672814">
    <property type="protein sequence ID" value="CAG6790766.1"/>
    <property type="molecule type" value="Transcribed_RNA"/>
</dbReference>
<organism evidence="17">
    <name type="scientific">Cacopsylla melanoneura</name>
    <dbReference type="NCBI Taxonomy" id="428564"/>
    <lineage>
        <taxon>Eukaryota</taxon>
        <taxon>Metazoa</taxon>
        <taxon>Ecdysozoa</taxon>
        <taxon>Arthropoda</taxon>
        <taxon>Hexapoda</taxon>
        <taxon>Insecta</taxon>
        <taxon>Pterygota</taxon>
        <taxon>Neoptera</taxon>
        <taxon>Paraneoptera</taxon>
        <taxon>Hemiptera</taxon>
        <taxon>Sternorrhyncha</taxon>
        <taxon>Psylloidea</taxon>
        <taxon>Psyllidae</taxon>
        <taxon>Psyllinae</taxon>
        <taxon>Cacopsylla</taxon>
    </lineage>
</organism>
<evidence type="ECO:0000256" key="8">
    <source>
        <dbReference type="ARBA" id="ARBA00023040"/>
    </source>
</evidence>
<dbReference type="GO" id="GO:0007601">
    <property type="term" value="P:visual perception"/>
    <property type="evidence" value="ECO:0007669"/>
    <property type="project" value="UniProtKB-KW"/>
</dbReference>
<dbReference type="EMBL" id="HBUF01128216">
    <property type="protein sequence ID" value="CAG6643647.1"/>
    <property type="molecule type" value="Transcribed_RNA"/>
</dbReference>
<keyword evidence="10" id="KW-1015">Disulfide bond</keyword>
<dbReference type="PRINTS" id="PR00238">
    <property type="entry name" value="OPSIN"/>
</dbReference>
<dbReference type="EMBL" id="HBUF01672812">
    <property type="protein sequence ID" value="CAG6790763.1"/>
    <property type="molecule type" value="Transcribed_RNA"/>
</dbReference>
<accession>A0A8D8R7C2</accession>
<comment type="similarity">
    <text evidence="15">Belongs to the G-protein coupled receptor 1 family. Opsin subfamily.</text>
</comment>
<keyword evidence="9 15" id="KW-0472">Membrane</keyword>
<keyword evidence="6 15" id="KW-1133">Transmembrane helix</keyword>
<evidence type="ECO:0000256" key="7">
    <source>
        <dbReference type="ARBA" id="ARBA00022991"/>
    </source>
</evidence>
<feature type="transmembrane region" description="Helical" evidence="15">
    <location>
        <begin position="292"/>
        <end position="315"/>
    </location>
</feature>
<dbReference type="SUPFAM" id="SSF81321">
    <property type="entry name" value="Family A G protein-coupled receptor-like"/>
    <property type="match status" value="1"/>
</dbReference>
<dbReference type="GO" id="GO:0009881">
    <property type="term" value="F:photoreceptor activity"/>
    <property type="evidence" value="ECO:0007669"/>
    <property type="project" value="UniProtKB-KW"/>
</dbReference>
<keyword evidence="5 15" id="KW-0681">Retinal protein</keyword>
<feature type="transmembrane region" description="Helical" evidence="15">
    <location>
        <begin position="65"/>
        <end position="89"/>
    </location>
</feature>
<dbReference type="GO" id="GO:0007602">
    <property type="term" value="P:phototransduction"/>
    <property type="evidence" value="ECO:0007669"/>
    <property type="project" value="UniProtKB-KW"/>
</dbReference>
<evidence type="ECO:0000256" key="12">
    <source>
        <dbReference type="ARBA" id="ARBA00023180"/>
    </source>
</evidence>
<dbReference type="CDD" id="cd15079">
    <property type="entry name" value="7tmA_photoreceptors_insect"/>
    <property type="match status" value="1"/>
</dbReference>
<feature type="transmembrane region" description="Helical" evidence="15">
    <location>
        <begin position="224"/>
        <end position="247"/>
    </location>
</feature>
<keyword evidence="7 15" id="KW-0157">Chromophore</keyword>
<dbReference type="InterPro" id="IPR027430">
    <property type="entry name" value="Retinal_BS"/>
</dbReference>
<dbReference type="PROSITE" id="PS50262">
    <property type="entry name" value="G_PROTEIN_RECEP_F1_2"/>
    <property type="match status" value="1"/>
</dbReference>
<dbReference type="EMBL" id="HBUF01335777">
    <property type="protein sequence ID" value="CAG6698010.1"/>
    <property type="molecule type" value="Transcribed_RNA"/>
</dbReference>
<evidence type="ECO:0000256" key="14">
    <source>
        <dbReference type="ARBA" id="ARBA00023305"/>
    </source>
</evidence>
<name>A0A8D8R7C2_9HEMI</name>
<keyword evidence="2 15" id="KW-0600">Photoreceptor protein</keyword>
<keyword evidence="13 15" id="KW-0807">Transducer</keyword>
<dbReference type="EMBL" id="HBUF01672815">
    <property type="protein sequence ID" value="CAG6790767.1"/>
    <property type="molecule type" value="Transcribed_RNA"/>
</dbReference>
<protein>
    <submittedName>
        <fullName evidence="17">Opsin, ultraviolet-sensitive</fullName>
    </submittedName>
</protein>
<dbReference type="EMBL" id="HBUF01672816">
    <property type="protein sequence ID" value="CAG6790768.1"/>
    <property type="molecule type" value="Transcribed_RNA"/>
</dbReference>
<dbReference type="EMBL" id="HBUF01128214">
    <property type="protein sequence ID" value="CAG6643643.1"/>
    <property type="molecule type" value="Transcribed_RNA"/>
</dbReference>
<keyword evidence="12" id="KW-0325">Glycoprotein</keyword>
<sequence length="384" mass="43189">MDPMDFFTNESSSIGIGPVALARMAQAGYQQGGKRMLGWNIPPDDRFRVPEHWFQFEEIDPMNNYVLGVIYIVFTTISLIGNGMVIWVFMAAKGLRSPSNLFVVNLALMDFFMMAKTPVFIYNSFNQGYALGHFGCQIYGLVGAITGIGQSLTNVAIAYDRYRVIAKPMDGRMSFSKAFMILIGIYLYVLPIALLPYFEKWSRFVPEGYLTSCTFDYLTPTESIRFYVLFMFIFCYCIPMFMIINFYSQIVGHVFSHEKALREQAKKMNVESLRSGQKEGQSSAEVRIAKTAITLCALFVISWTPYAVVALTGAFGDRSLLTPALTMIPACTCKTVACLDPYVYAISHPRYRLELSKRVPCLGIKEKEPEKDAASAQTEATTPH</sequence>
<dbReference type="InterPro" id="IPR050125">
    <property type="entry name" value="GPCR_opsins"/>
</dbReference>
<evidence type="ECO:0000256" key="4">
    <source>
        <dbReference type="ARBA" id="ARBA00022692"/>
    </source>
</evidence>
<dbReference type="PRINTS" id="PR00577">
    <property type="entry name" value="OPSINRH3RH4"/>
</dbReference>
<dbReference type="GO" id="GO:0004930">
    <property type="term" value="F:G protein-coupled receptor activity"/>
    <property type="evidence" value="ECO:0007669"/>
    <property type="project" value="UniProtKB-KW"/>
</dbReference>
<evidence type="ECO:0000256" key="3">
    <source>
        <dbReference type="ARBA" id="ARBA00022606"/>
    </source>
</evidence>
<dbReference type="EMBL" id="HBUF01341529">
    <property type="protein sequence ID" value="CAG6704217.1"/>
    <property type="molecule type" value="Transcribed_RNA"/>
</dbReference>
<dbReference type="PRINTS" id="PR00237">
    <property type="entry name" value="GPCRRHODOPSN"/>
</dbReference>
<evidence type="ECO:0000256" key="15">
    <source>
        <dbReference type="RuleBase" id="RU004951"/>
    </source>
</evidence>
<evidence type="ECO:0000256" key="9">
    <source>
        <dbReference type="ARBA" id="ARBA00023136"/>
    </source>
</evidence>
<evidence type="ECO:0000256" key="6">
    <source>
        <dbReference type="ARBA" id="ARBA00022989"/>
    </source>
</evidence>
<feature type="transmembrane region" description="Helical" evidence="15">
    <location>
        <begin position="178"/>
        <end position="198"/>
    </location>
</feature>
<evidence type="ECO:0000256" key="5">
    <source>
        <dbReference type="ARBA" id="ARBA00022925"/>
    </source>
</evidence>
<keyword evidence="4 15" id="KW-0812">Transmembrane</keyword>
<evidence type="ECO:0000313" key="17">
    <source>
        <dbReference type="EMBL" id="CAG6643647.1"/>
    </source>
</evidence>
<reference evidence="17" key="1">
    <citation type="submission" date="2021-05" db="EMBL/GenBank/DDBJ databases">
        <authorList>
            <person name="Alioto T."/>
            <person name="Alioto T."/>
            <person name="Gomez Garrido J."/>
        </authorList>
    </citation>
    <scope>NUCLEOTIDE SEQUENCE</scope>
</reference>
<evidence type="ECO:0000256" key="11">
    <source>
        <dbReference type="ARBA" id="ARBA00023170"/>
    </source>
</evidence>
<dbReference type="EMBL" id="HBUF01128212">
    <property type="protein sequence ID" value="CAG6643639.1"/>
    <property type="molecule type" value="Transcribed_RNA"/>
</dbReference>
<feature type="transmembrane region" description="Helical" evidence="15">
    <location>
        <begin position="101"/>
        <end position="125"/>
    </location>
</feature>
<feature type="transmembrane region" description="Helical" evidence="15">
    <location>
        <begin position="137"/>
        <end position="157"/>
    </location>
</feature>
<dbReference type="EMBL" id="HBUF01128217">
    <property type="protein sequence ID" value="CAG6643649.1"/>
    <property type="molecule type" value="Transcribed_RNA"/>
</dbReference>
<dbReference type="EMBL" id="HBUF01335776">
    <property type="protein sequence ID" value="CAG6698009.1"/>
    <property type="molecule type" value="Transcribed_RNA"/>
</dbReference>
<dbReference type="FunFam" id="1.20.1070.10:FF:000044">
    <property type="entry name" value="Opsin, ultraviolet-sensitive"/>
    <property type="match status" value="1"/>
</dbReference>
<comment type="subcellular location">
    <subcellularLocation>
        <location evidence="1 15">Membrane</location>
        <topology evidence="1 15">Multi-pass membrane protein</topology>
    </subcellularLocation>
</comment>
<dbReference type="EMBL" id="HBUF01341528">
    <property type="protein sequence ID" value="CAG6704216.1"/>
    <property type="molecule type" value="Transcribed_RNA"/>
</dbReference>
<dbReference type="EMBL" id="HBUF01341526">
    <property type="protein sequence ID" value="CAG6704214.1"/>
    <property type="molecule type" value="Transcribed_RNA"/>
</dbReference>
<dbReference type="EMBL" id="HBUF01128215">
    <property type="protein sequence ID" value="CAG6643645.1"/>
    <property type="molecule type" value="Transcribed_RNA"/>
</dbReference>
<evidence type="ECO:0000259" key="16">
    <source>
        <dbReference type="PROSITE" id="PS50262"/>
    </source>
</evidence>
<dbReference type="InterPro" id="IPR017452">
    <property type="entry name" value="GPCR_Rhodpsn_7TM"/>
</dbReference>
<keyword evidence="3 15" id="KW-0716">Sensory transduction</keyword>
<dbReference type="Pfam" id="PF00001">
    <property type="entry name" value="7tm_1"/>
    <property type="match status" value="1"/>
</dbReference>
<dbReference type="Gene3D" id="1.20.1070.10">
    <property type="entry name" value="Rhodopsin 7-helix transmembrane proteins"/>
    <property type="match status" value="1"/>
</dbReference>
<evidence type="ECO:0000256" key="2">
    <source>
        <dbReference type="ARBA" id="ARBA00022543"/>
    </source>
</evidence>
<evidence type="ECO:0000256" key="13">
    <source>
        <dbReference type="ARBA" id="ARBA00023224"/>
    </source>
</evidence>
<dbReference type="EMBL" id="HBUF01341527">
    <property type="protein sequence ID" value="CAG6704215.1"/>
    <property type="molecule type" value="Transcribed_RNA"/>
</dbReference>
<feature type="domain" description="G-protein coupled receptors family 1 profile" evidence="16">
    <location>
        <begin position="81"/>
        <end position="344"/>
    </location>
</feature>
<comment type="caution">
    <text evidence="15">Lacks conserved residue(s) required for the propagation of feature annotation.</text>
</comment>
<proteinExistence type="inferred from homology"/>
<dbReference type="InterPro" id="IPR001760">
    <property type="entry name" value="Opsin"/>
</dbReference>
<keyword evidence="14" id="KW-0844">Vision</keyword>
<evidence type="ECO:0000256" key="10">
    <source>
        <dbReference type="ARBA" id="ARBA00023157"/>
    </source>
</evidence>
<keyword evidence="11 15" id="KW-0675">Receptor</keyword>
<dbReference type="GO" id="GO:0016020">
    <property type="term" value="C:membrane"/>
    <property type="evidence" value="ECO:0007669"/>
    <property type="project" value="UniProtKB-SubCell"/>
</dbReference>
<dbReference type="PROSITE" id="PS00238">
    <property type="entry name" value="OPSIN"/>
    <property type="match status" value="1"/>
</dbReference>
<dbReference type="InterPro" id="IPR000276">
    <property type="entry name" value="GPCR_Rhodpsn"/>
</dbReference>
<dbReference type="EMBL" id="HBUF01335779">
    <property type="protein sequence ID" value="CAG6698012.1"/>
    <property type="molecule type" value="Transcribed_RNA"/>
</dbReference>
<evidence type="ECO:0000256" key="1">
    <source>
        <dbReference type="ARBA" id="ARBA00004141"/>
    </source>
</evidence>